<reference evidence="1" key="1">
    <citation type="submission" date="2022-10" db="EMBL/GenBank/DDBJ databases">
        <title>Genome sequences of endogenous nimaviruses in decapod crustaceans.</title>
        <authorList>
            <person name="Kawato S."/>
            <person name="Nozaki R."/>
            <person name="Kondo H."/>
            <person name="Hirono I."/>
        </authorList>
    </citation>
    <scope>NUCLEOTIDE SEQUENCE</scope>
    <source>
        <strain evidence="1">Okinawa2016</strain>
    </source>
</reference>
<name>A0A9C7EYI7_9VIRU</name>
<organism evidence="1">
    <name type="scientific">Melicertus latisulcatus majanivirus</name>
    <dbReference type="NCBI Taxonomy" id="2984277"/>
    <lineage>
        <taxon>Viruses</taxon>
        <taxon>Viruses incertae sedis</taxon>
        <taxon>Naldaviricetes</taxon>
        <taxon>Nimaviridae</taxon>
    </lineage>
</organism>
<accession>A0A9C7EYI7</accession>
<evidence type="ECO:0000313" key="1">
    <source>
        <dbReference type="EMBL" id="BDT62390.1"/>
    </source>
</evidence>
<sequence>MAGKWDTRYNLRPLYSRSKVVNRWNTRYNLRPFHKKEQPKPKPLNHNMYTLISFGDRCTCHGSVKKMANELIAEKDITATTHSMSTAESVELPQSSLKWPPHLPAAKVSVVICLYGECQCEH</sequence>
<proteinExistence type="predicted"/>
<protein>
    <submittedName>
        <fullName evidence="1">Uncharacterized protein</fullName>
    </submittedName>
</protein>
<dbReference type="EMBL" id="LC738874">
    <property type="protein sequence ID" value="BDT62390.1"/>
    <property type="molecule type" value="Genomic_DNA"/>
</dbReference>